<dbReference type="InterPro" id="IPR025870">
    <property type="entry name" value="Glyoxalase-like_dom"/>
</dbReference>
<evidence type="ECO:0000313" key="3">
    <source>
        <dbReference type="Proteomes" id="UP001596025"/>
    </source>
</evidence>
<dbReference type="RefSeq" id="WP_387988775.1">
    <property type="nucleotide sequence ID" value="NZ_JBHSGR010000011.1"/>
</dbReference>
<gene>
    <name evidence="2" type="ORF">ACFO3M_11740</name>
</gene>
<dbReference type="Proteomes" id="UP001596025">
    <property type="component" value="Unassembled WGS sequence"/>
</dbReference>
<sequence length="197" mass="21697">MLELDHVLCMVGPEDTWAPRLTAAGWELDPGTAHPGQGTRNRRLLLAGHYLELAWVEDRAEARDNPLRLDRRADWATTGASPFGIGLRGRLPPEQEPAFRPYADLGFPIWVHRDDERHPARPLVFVLDLPPRRPTGSASPAGALQCVHHAGPAAADVPCYAGPRLVHRPGRHRLELVVDAGRPVEVSDLLAIRVTDV</sequence>
<dbReference type="EMBL" id="JBHSGR010000011">
    <property type="protein sequence ID" value="MFC4694058.1"/>
    <property type="molecule type" value="Genomic_DNA"/>
</dbReference>
<protein>
    <submittedName>
        <fullName evidence="2">VOC family protein</fullName>
    </submittedName>
</protein>
<evidence type="ECO:0000259" key="1">
    <source>
        <dbReference type="Pfam" id="PF13468"/>
    </source>
</evidence>
<accession>A0ABV9LIR5</accession>
<dbReference type="InterPro" id="IPR029068">
    <property type="entry name" value="Glyas_Bleomycin-R_OHBP_Dase"/>
</dbReference>
<comment type="caution">
    <text evidence="2">The sequence shown here is derived from an EMBL/GenBank/DDBJ whole genome shotgun (WGS) entry which is preliminary data.</text>
</comment>
<name>A0ABV9LIR5_9ACTN</name>
<reference evidence="3" key="1">
    <citation type="journal article" date="2019" name="Int. J. Syst. Evol. Microbiol.">
        <title>The Global Catalogue of Microorganisms (GCM) 10K type strain sequencing project: providing services to taxonomists for standard genome sequencing and annotation.</title>
        <authorList>
            <consortium name="The Broad Institute Genomics Platform"/>
            <consortium name="The Broad Institute Genome Sequencing Center for Infectious Disease"/>
            <person name="Wu L."/>
            <person name="Ma J."/>
        </authorList>
    </citation>
    <scope>NUCLEOTIDE SEQUENCE [LARGE SCALE GENOMIC DNA]</scope>
    <source>
        <strain evidence="3">CCUG 62763</strain>
    </source>
</reference>
<proteinExistence type="predicted"/>
<keyword evidence="3" id="KW-1185">Reference proteome</keyword>
<organism evidence="2 3">
    <name type="scientific">Geodermatophilus arenarius</name>
    <dbReference type="NCBI Taxonomy" id="1137990"/>
    <lineage>
        <taxon>Bacteria</taxon>
        <taxon>Bacillati</taxon>
        <taxon>Actinomycetota</taxon>
        <taxon>Actinomycetes</taxon>
        <taxon>Geodermatophilales</taxon>
        <taxon>Geodermatophilaceae</taxon>
        <taxon>Geodermatophilus</taxon>
    </lineage>
</organism>
<dbReference type="Pfam" id="PF13468">
    <property type="entry name" value="Glyoxalase_3"/>
    <property type="match status" value="1"/>
</dbReference>
<dbReference type="Gene3D" id="3.10.180.10">
    <property type="entry name" value="2,3-Dihydroxybiphenyl 1,2-Dioxygenase, domain 1"/>
    <property type="match status" value="1"/>
</dbReference>
<evidence type="ECO:0000313" key="2">
    <source>
        <dbReference type="EMBL" id="MFC4694058.1"/>
    </source>
</evidence>
<feature type="domain" description="Glyoxalase-like" evidence="1">
    <location>
        <begin position="4"/>
        <end position="73"/>
    </location>
</feature>